<sequence length="394" mass="40941">MRHSSKRIFALALLATLVAGCSTVTVAPTAPPAEAPEDTTLRNAHWQFDDSIRPPAERDGYRPPLKLAVLLPLSGDLATAAASVRDGLLAAYYGERRTRPEIRFYDTANSSGGAIAAYNRAVADGADQVLGPLGRDGVDAVFRNVQPGVPVLALNRGTVAPPFNSASFSLAPEDEGSSAADHVASLGAKRVLVLSSGDDYARRSASAFATQLTTHGGSVVQTLAVVSDEPADMTPLLQSVATRDGGIDAVFIALRGNQARAIAPQLAAAGLSYKPRVATSQLLSGTGKAEEDRVLDGIKFPTERWGLVQVNGLPNAAETQKSLPTAHGPGAKLFAFGADAWLLTAYLQHLALTPEATVEGATGALRIGPEGNVLRTPLWSTFSNGYVVSLGAGG</sequence>
<dbReference type="PANTHER" id="PTHR38038">
    <property type="entry name" value="PENICILLIN-BINDING PROTEIN ACTIVATOR LPOA"/>
    <property type="match status" value="1"/>
</dbReference>
<dbReference type="Gene3D" id="3.40.50.2300">
    <property type="match status" value="2"/>
</dbReference>
<feature type="signal peptide" evidence="2">
    <location>
        <begin position="1"/>
        <end position="27"/>
    </location>
</feature>
<dbReference type="SUPFAM" id="SSF53822">
    <property type="entry name" value="Periplasmic binding protein-like I"/>
    <property type="match status" value="1"/>
</dbReference>
<reference evidence="4" key="1">
    <citation type="journal article" date="2019" name="Int. J. Syst. Evol. Microbiol.">
        <title>The Global Catalogue of Microorganisms (GCM) 10K type strain sequencing project: providing services to taxonomists for standard genome sequencing and annotation.</title>
        <authorList>
            <consortium name="The Broad Institute Genomics Platform"/>
            <consortium name="The Broad Institute Genome Sequencing Center for Infectious Disease"/>
            <person name="Wu L."/>
            <person name="Ma J."/>
        </authorList>
    </citation>
    <scope>NUCLEOTIDE SEQUENCE [LARGE SCALE GENOMIC DNA]</scope>
    <source>
        <strain evidence="4">KCTC 42441</strain>
    </source>
</reference>
<keyword evidence="2" id="KW-0732">Signal</keyword>
<name>A0ABV7XGF3_9GAMM</name>
<dbReference type="InterPro" id="IPR028082">
    <property type="entry name" value="Peripla_BP_I"/>
</dbReference>
<dbReference type="EMBL" id="JBHRYA010000001">
    <property type="protein sequence ID" value="MFC3714881.1"/>
    <property type="molecule type" value="Genomic_DNA"/>
</dbReference>
<evidence type="ECO:0000256" key="1">
    <source>
        <dbReference type="ARBA" id="ARBA00023136"/>
    </source>
</evidence>
<dbReference type="Proteomes" id="UP001595705">
    <property type="component" value="Unassembled WGS sequence"/>
</dbReference>
<dbReference type="PANTHER" id="PTHR38038:SF1">
    <property type="entry name" value="PENICILLIN-BINDING PROTEIN ACTIVATOR LPOA"/>
    <property type="match status" value="1"/>
</dbReference>
<dbReference type="InterPro" id="IPR007443">
    <property type="entry name" value="LpoA"/>
</dbReference>
<feature type="chain" id="PRO_5045337444" evidence="2">
    <location>
        <begin position="28"/>
        <end position="394"/>
    </location>
</feature>
<dbReference type="Pfam" id="PF04348">
    <property type="entry name" value="LppC"/>
    <property type="match status" value="1"/>
</dbReference>
<keyword evidence="1" id="KW-0472">Membrane</keyword>
<evidence type="ECO:0000313" key="3">
    <source>
        <dbReference type="EMBL" id="MFC3714881.1"/>
    </source>
</evidence>
<organism evidence="3 4">
    <name type="scientific">Luteimonas soli</name>
    <dbReference type="NCBI Taxonomy" id="1648966"/>
    <lineage>
        <taxon>Bacteria</taxon>
        <taxon>Pseudomonadati</taxon>
        <taxon>Pseudomonadota</taxon>
        <taxon>Gammaproteobacteria</taxon>
        <taxon>Lysobacterales</taxon>
        <taxon>Lysobacteraceae</taxon>
        <taxon>Luteimonas</taxon>
    </lineage>
</organism>
<comment type="caution">
    <text evidence="3">The sequence shown here is derived from an EMBL/GenBank/DDBJ whole genome shotgun (WGS) entry which is preliminary data.</text>
</comment>
<gene>
    <name evidence="3" type="ORF">ACFONC_01750</name>
</gene>
<evidence type="ECO:0000256" key="2">
    <source>
        <dbReference type="SAM" id="SignalP"/>
    </source>
</evidence>
<protein>
    <submittedName>
        <fullName evidence="3">Penicillin-binding protein activator</fullName>
    </submittedName>
</protein>
<dbReference type="RefSeq" id="WP_386741849.1">
    <property type="nucleotide sequence ID" value="NZ_JBHRYA010000001.1"/>
</dbReference>
<accession>A0ABV7XGF3</accession>
<evidence type="ECO:0000313" key="4">
    <source>
        <dbReference type="Proteomes" id="UP001595705"/>
    </source>
</evidence>
<keyword evidence="4" id="KW-1185">Reference proteome</keyword>
<dbReference type="CDD" id="cd06339">
    <property type="entry name" value="PBP1_YraM_LppC_lipoprotein-like"/>
    <property type="match status" value="1"/>
</dbReference>
<dbReference type="PROSITE" id="PS51257">
    <property type="entry name" value="PROKAR_LIPOPROTEIN"/>
    <property type="match status" value="1"/>
</dbReference>
<proteinExistence type="predicted"/>